<organism evidence="2 3">
    <name type="scientific">Pontibacter mucosus</name>
    <dbReference type="NCBI Taxonomy" id="1649266"/>
    <lineage>
        <taxon>Bacteria</taxon>
        <taxon>Pseudomonadati</taxon>
        <taxon>Bacteroidota</taxon>
        <taxon>Cytophagia</taxon>
        <taxon>Cytophagales</taxon>
        <taxon>Hymenobacteraceae</taxon>
        <taxon>Pontibacter</taxon>
    </lineage>
</organism>
<reference evidence="2 3" key="1">
    <citation type="submission" date="2018-04" db="EMBL/GenBank/DDBJ databases">
        <title>Genomic Encyclopedia of Archaeal and Bacterial Type Strains, Phase II (KMG-II): from individual species to whole genera.</title>
        <authorList>
            <person name="Goeker M."/>
        </authorList>
    </citation>
    <scope>NUCLEOTIDE SEQUENCE [LARGE SCALE GENOMIC DNA]</scope>
    <source>
        <strain evidence="2 3">DSM 100162</strain>
    </source>
</reference>
<gene>
    <name evidence="2" type="ORF">C8N40_104110</name>
</gene>
<evidence type="ECO:0000256" key="1">
    <source>
        <dbReference type="SAM" id="Phobius"/>
    </source>
</evidence>
<keyword evidence="3" id="KW-1185">Reference proteome</keyword>
<feature type="transmembrane region" description="Helical" evidence="1">
    <location>
        <begin position="77"/>
        <end position="95"/>
    </location>
</feature>
<evidence type="ECO:0000313" key="2">
    <source>
        <dbReference type="EMBL" id="PTX19379.1"/>
    </source>
</evidence>
<keyword evidence="1" id="KW-0812">Transmembrane</keyword>
<sequence length="196" mass="21990">MSAFYTRRWIVPLIAALVSIFTNKQRFDNLKIAYFHPPVCSFNSRALCLYSKYKLPGTIANSAGYSKMLHEVRVKTAHILHSFLPLALLVGLLLFSSCKLRVPLQEYFQTPVSASLNLAKATVGTQTPCYVVSETTPAKSIQKKYHLLPLLAVLRQEITLPVAGTACRSISQYFSRGSLSEPIPLYILYRKMKLSC</sequence>
<accession>A0A2T5YJ82</accession>
<keyword evidence="1" id="KW-1133">Transmembrane helix</keyword>
<dbReference type="EMBL" id="QBKI01000004">
    <property type="protein sequence ID" value="PTX19379.1"/>
    <property type="molecule type" value="Genomic_DNA"/>
</dbReference>
<evidence type="ECO:0000313" key="3">
    <source>
        <dbReference type="Proteomes" id="UP000244225"/>
    </source>
</evidence>
<proteinExistence type="predicted"/>
<dbReference type="Proteomes" id="UP000244225">
    <property type="component" value="Unassembled WGS sequence"/>
</dbReference>
<keyword evidence="1" id="KW-0472">Membrane</keyword>
<protein>
    <submittedName>
        <fullName evidence="2">Uncharacterized protein</fullName>
    </submittedName>
</protein>
<name>A0A2T5YJ82_9BACT</name>
<comment type="caution">
    <text evidence="2">The sequence shown here is derived from an EMBL/GenBank/DDBJ whole genome shotgun (WGS) entry which is preliminary data.</text>
</comment>
<dbReference type="AlphaFoldDB" id="A0A2T5YJ82"/>